<evidence type="ECO:0000313" key="6">
    <source>
        <dbReference type="Proteomes" id="UP000827721"/>
    </source>
</evidence>
<dbReference type="InterPro" id="IPR054080">
    <property type="entry name" value="TPR1-like_2nd"/>
</dbReference>
<dbReference type="InterPro" id="IPR006595">
    <property type="entry name" value="CTLH_C"/>
</dbReference>
<dbReference type="InterPro" id="IPR036322">
    <property type="entry name" value="WD40_repeat_dom_sf"/>
</dbReference>
<dbReference type="PROSITE" id="PS50897">
    <property type="entry name" value="CTLH"/>
    <property type="match status" value="1"/>
</dbReference>
<dbReference type="InterPro" id="IPR006594">
    <property type="entry name" value="LisH"/>
</dbReference>
<keyword evidence="6" id="KW-1185">Reference proteome</keyword>
<keyword evidence="2" id="KW-0677">Repeat</keyword>
<dbReference type="InterPro" id="IPR001680">
    <property type="entry name" value="WD40_rpt"/>
</dbReference>
<dbReference type="EMBL" id="JAFEMO010000009">
    <property type="protein sequence ID" value="KAH7564984.1"/>
    <property type="molecule type" value="Genomic_DNA"/>
</dbReference>
<dbReference type="Pfam" id="PF21889">
    <property type="entry name" value="TPR1-like_2nd"/>
    <property type="match status" value="1"/>
</dbReference>
<organism evidence="5 6">
    <name type="scientific">Xanthoceras sorbifolium</name>
    <dbReference type="NCBI Taxonomy" id="99658"/>
    <lineage>
        <taxon>Eukaryota</taxon>
        <taxon>Viridiplantae</taxon>
        <taxon>Streptophyta</taxon>
        <taxon>Embryophyta</taxon>
        <taxon>Tracheophyta</taxon>
        <taxon>Spermatophyta</taxon>
        <taxon>Magnoliopsida</taxon>
        <taxon>eudicotyledons</taxon>
        <taxon>Gunneridae</taxon>
        <taxon>Pentapetalae</taxon>
        <taxon>rosids</taxon>
        <taxon>malvids</taxon>
        <taxon>Sapindales</taxon>
        <taxon>Sapindaceae</taxon>
        <taxon>Xanthoceroideae</taxon>
        <taxon>Xanthoceras</taxon>
    </lineage>
</organism>
<feature type="domain" description="CTLH" evidence="4">
    <location>
        <begin position="34"/>
        <end position="92"/>
    </location>
</feature>
<dbReference type="SMART" id="SM00668">
    <property type="entry name" value="CTLH"/>
    <property type="match status" value="1"/>
</dbReference>
<protein>
    <recommendedName>
        <fullName evidence="4">CTLH domain-containing protein</fullName>
    </recommendedName>
</protein>
<dbReference type="SMART" id="SM00320">
    <property type="entry name" value="WD40"/>
    <property type="match status" value="4"/>
</dbReference>
<dbReference type="Gene3D" id="2.130.10.10">
    <property type="entry name" value="YVTN repeat-like/Quinoprotein amine dehydrogenase"/>
    <property type="match status" value="1"/>
</dbReference>
<dbReference type="Pfam" id="PF00400">
    <property type="entry name" value="WD40"/>
    <property type="match status" value="1"/>
</dbReference>
<proteinExistence type="predicted"/>
<dbReference type="SMART" id="SM00667">
    <property type="entry name" value="LisH"/>
    <property type="match status" value="1"/>
</dbReference>
<reference evidence="5 6" key="1">
    <citation type="submission" date="2021-02" db="EMBL/GenBank/DDBJ databases">
        <title>Plant Genome Project.</title>
        <authorList>
            <person name="Zhang R.-G."/>
        </authorList>
    </citation>
    <scope>NUCLEOTIDE SEQUENCE [LARGE SCALE GENOMIC DNA]</scope>
    <source>
        <tissue evidence="5">Leaves</tissue>
    </source>
</reference>
<dbReference type="InterPro" id="IPR054532">
    <property type="entry name" value="TPL_SMU1_LisH-like"/>
</dbReference>
<dbReference type="PANTHER" id="PTHR44083:SF45">
    <property type="entry name" value="TOPLESS-RELATED PROTEIN 1"/>
    <property type="match status" value="1"/>
</dbReference>
<dbReference type="InterPro" id="IPR048419">
    <property type="entry name" value="Topless_Znf"/>
</dbReference>
<feature type="repeat" description="WD" evidence="3">
    <location>
        <begin position="455"/>
        <end position="477"/>
    </location>
</feature>
<dbReference type="SUPFAM" id="SSF50978">
    <property type="entry name" value="WD40 repeat-like"/>
    <property type="match status" value="1"/>
</dbReference>
<dbReference type="InterPro" id="IPR027728">
    <property type="entry name" value="Topless_fam"/>
</dbReference>
<accession>A0ABQ8HKW4</accession>
<feature type="repeat" description="WD" evidence="3">
    <location>
        <begin position="555"/>
        <end position="596"/>
    </location>
</feature>
<dbReference type="PROSITE" id="PS50896">
    <property type="entry name" value="LISH"/>
    <property type="match status" value="1"/>
</dbReference>
<dbReference type="InterPro" id="IPR015943">
    <property type="entry name" value="WD40/YVTN_repeat-like_dom_sf"/>
</dbReference>
<keyword evidence="1 3" id="KW-0853">WD repeat</keyword>
<dbReference type="Pfam" id="PF17814">
    <property type="entry name" value="LisH_TPL"/>
    <property type="match status" value="1"/>
</dbReference>
<evidence type="ECO:0000313" key="5">
    <source>
        <dbReference type="EMBL" id="KAH7564984.1"/>
    </source>
</evidence>
<dbReference type="PROSITE" id="PS50082">
    <property type="entry name" value="WD_REPEATS_2"/>
    <property type="match status" value="2"/>
</dbReference>
<evidence type="ECO:0000256" key="1">
    <source>
        <dbReference type="ARBA" id="ARBA00022574"/>
    </source>
</evidence>
<dbReference type="Pfam" id="PF21359">
    <property type="entry name" value="zf_topless"/>
    <property type="match status" value="1"/>
</dbReference>
<dbReference type="Proteomes" id="UP000827721">
    <property type="component" value="Unassembled WGS sequence"/>
</dbReference>
<sequence>MSSLSRELVFLILQFLDEEKFKETVHKLEQESGFFFNMKYFEDEVHNGNWDEVEKYLSGFTKVDDNRYSMKIFFEIRKQKYLEALDKHDRSKAVEILVKDLKVFATFNEELFKEITQLLTLENFRENEQLSKYGDTKSARAIMLVELKKLIEANPLFRDKLQFPNLKNSRLRTLINQSLNWQHQLCKNPRPNPDIKTLFVDHTCGQPNGARAPSPANNPLLGSLPKAGGFPPLGAHGLPFQPTPAPVPTPLAGWMSNPSTVTHPSVSGGGAIGLGAPSIPAALKHPRTPPSNPSVDYPSGDSDHVNLPVNVLPVTFPGHSHSQAFNAPEDLPKNVIRTLNQGSSPMSMDFHPVQQTLLLVGTNVGDIGLWEVGSRERLVVKNFKAALVKDPGVSVNRVIWSPDGSLFGVAYSRHIVQIYSYHGGDEIRQHLEIDAHVVGGVNDLAFSHPNKQLCVITCGDDKTIKVWDAATGAKQYILKVMMLLFILFALIKGKHSALDGKIKAWLYDNLGSRVDYDAPGRCAQRWLTALMVQVKMVNHTLLNGMKVKEPLKGPIKDPQRSLGVVQFDTTKNRFLAAGDDFSIKFWDMDNVQLLTSIDADGGLPASPRIRFNKDVYFMQPAINSISAAATSAGLADRGASVVAMAGMNGDARSLGDVKPRMTDESNDKSKIWKLTEINEPSQCRSLRLPENLRATKV</sequence>
<comment type="caution">
    <text evidence="5">The sequence shown here is derived from an EMBL/GenBank/DDBJ whole genome shotgun (WGS) entry which is preliminary data.</text>
</comment>
<dbReference type="PANTHER" id="PTHR44083">
    <property type="entry name" value="TOPLESS-RELATED PROTEIN 1-RELATED"/>
    <property type="match status" value="1"/>
</dbReference>
<evidence type="ECO:0000256" key="3">
    <source>
        <dbReference type="PROSITE-ProRule" id="PRU00221"/>
    </source>
</evidence>
<name>A0ABQ8HKW4_9ROSI</name>
<evidence type="ECO:0000259" key="4">
    <source>
        <dbReference type="PROSITE" id="PS50897"/>
    </source>
</evidence>
<gene>
    <name evidence="5" type="ORF">JRO89_XS09G0098300</name>
</gene>
<evidence type="ECO:0000256" key="2">
    <source>
        <dbReference type="ARBA" id="ARBA00022737"/>
    </source>
</evidence>